<sequence length="225" mass="24886">MDSFLASEPLSTTTSSSFASSTTTADGPISSLRVLYPFMLFLSVVSTTHASGRCFNTEKGLSIDGGDYRRLRSIDHRGCAVECRDDPSCLAYEWVESEEICYLKSRSLSGDLVKKKDSLIGFCLDEDDEMRDRFRDHAVTGPELASLSGLDGEQCKDACFTIPEAAIYSWTPDDGEDDEATIGTCKCLGALRSIKLVFNSFSGFLGPRKRHLRRVKQLNLPNSRH</sequence>
<evidence type="ECO:0000256" key="1">
    <source>
        <dbReference type="SAM" id="MobiDB-lite"/>
    </source>
</evidence>
<proteinExistence type="predicted"/>
<dbReference type="OrthoDB" id="5782698at2759"/>
<dbReference type="Pfam" id="PF14295">
    <property type="entry name" value="PAN_4"/>
    <property type="match status" value="2"/>
</dbReference>
<evidence type="ECO:0000313" key="4">
    <source>
        <dbReference type="Proteomes" id="UP000024635"/>
    </source>
</evidence>
<accession>A0A016W3A0</accession>
<dbReference type="InterPro" id="IPR003609">
    <property type="entry name" value="Pan_app"/>
</dbReference>
<keyword evidence="4" id="KW-1185">Reference proteome</keyword>
<feature type="compositionally biased region" description="Low complexity" evidence="1">
    <location>
        <begin position="11"/>
        <end position="25"/>
    </location>
</feature>
<evidence type="ECO:0000313" key="3">
    <source>
        <dbReference type="EMBL" id="EYC34110.1"/>
    </source>
</evidence>
<dbReference type="EMBL" id="JARK01001337">
    <property type="protein sequence ID" value="EYC34110.1"/>
    <property type="molecule type" value="Genomic_DNA"/>
</dbReference>
<dbReference type="Gene3D" id="3.50.4.10">
    <property type="entry name" value="Hepatocyte Growth Factor"/>
    <property type="match status" value="1"/>
</dbReference>
<name>A0A016W3A0_9BILA</name>
<feature type="region of interest" description="Disordered" evidence="1">
    <location>
        <begin position="1"/>
        <end position="25"/>
    </location>
</feature>
<evidence type="ECO:0000259" key="2">
    <source>
        <dbReference type="PROSITE" id="PS50948"/>
    </source>
</evidence>
<dbReference type="AlphaFoldDB" id="A0A016W3A0"/>
<feature type="domain" description="Apple" evidence="2">
    <location>
        <begin position="54"/>
        <end position="123"/>
    </location>
</feature>
<comment type="caution">
    <text evidence="3">The sequence shown here is derived from an EMBL/GenBank/DDBJ whole genome shotgun (WGS) entry which is preliminary data.</text>
</comment>
<dbReference type="PROSITE" id="PS50948">
    <property type="entry name" value="PAN"/>
    <property type="match status" value="1"/>
</dbReference>
<protein>
    <recommendedName>
        <fullName evidence="2">Apple domain-containing protein</fullName>
    </recommendedName>
</protein>
<gene>
    <name evidence="3" type="primary">Acey_s0001.g25</name>
    <name evidence="3" type="synonym">Acey-T05B9.2</name>
    <name evidence="3" type="ORF">Y032_0001g25</name>
</gene>
<dbReference type="Proteomes" id="UP000024635">
    <property type="component" value="Unassembled WGS sequence"/>
</dbReference>
<organism evidence="3 4">
    <name type="scientific">Ancylostoma ceylanicum</name>
    <dbReference type="NCBI Taxonomy" id="53326"/>
    <lineage>
        <taxon>Eukaryota</taxon>
        <taxon>Metazoa</taxon>
        <taxon>Ecdysozoa</taxon>
        <taxon>Nematoda</taxon>
        <taxon>Chromadorea</taxon>
        <taxon>Rhabditida</taxon>
        <taxon>Rhabditina</taxon>
        <taxon>Rhabditomorpha</taxon>
        <taxon>Strongyloidea</taxon>
        <taxon>Ancylostomatidae</taxon>
        <taxon>Ancylostomatinae</taxon>
        <taxon>Ancylostoma</taxon>
    </lineage>
</organism>
<reference evidence="4" key="1">
    <citation type="journal article" date="2015" name="Nat. Genet.">
        <title>The genome and transcriptome of the zoonotic hookworm Ancylostoma ceylanicum identify infection-specific gene families.</title>
        <authorList>
            <person name="Schwarz E.M."/>
            <person name="Hu Y."/>
            <person name="Antoshechkin I."/>
            <person name="Miller M.M."/>
            <person name="Sternberg P.W."/>
            <person name="Aroian R.V."/>
        </authorList>
    </citation>
    <scope>NUCLEOTIDE SEQUENCE</scope>
    <source>
        <strain evidence="4">HY135</strain>
    </source>
</reference>